<dbReference type="AlphaFoldDB" id="A0AB37H1N4"/>
<protein>
    <recommendedName>
        <fullName evidence="4">Late competence protein ComGE</fullName>
    </recommendedName>
</protein>
<dbReference type="EMBL" id="CP068073">
    <property type="protein sequence ID" value="QQS83502.1"/>
    <property type="molecule type" value="Genomic_DNA"/>
</dbReference>
<keyword evidence="3" id="KW-1185">Reference proteome</keyword>
<keyword evidence="1" id="KW-1133">Transmembrane helix</keyword>
<dbReference type="Proteomes" id="UP000595942">
    <property type="component" value="Chromosome"/>
</dbReference>
<feature type="transmembrane region" description="Helical" evidence="1">
    <location>
        <begin position="12"/>
        <end position="33"/>
    </location>
</feature>
<organism evidence="2 3">
    <name type="scientific">Staphylococcus condimenti</name>
    <dbReference type="NCBI Taxonomy" id="70255"/>
    <lineage>
        <taxon>Bacteria</taxon>
        <taxon>Bacillati</taxon>
        <taxon>Bacillota</taxon>
        <taxon>Bacilli</taxon>
        <taxon>Bacillales</taxon>
        <taxon>Staphylococcaceae</taxon>
        <taxon>Staphylococcus</taxon>
    </lineage>
</organism>
<proteinExistence type="predicted"/>
<dbReference type="RefSeq" id="WP_047130998.1">
    <property type="nucleotide sequence ID" value="NZ_CP015114.1"/>
</dbReference>
<keyword evidence="1" id="KW-0812">Transmembrane</keyword>
<evidence type="ECO:0008006" key="4">
    <source>
        <dbReference type="Google" id="ProtNLM"/>
    </source>
</evidence>
<dbReference type="GeneID" id="93727790"/>
<sequence>MKNKKLKASFLLDAFTSFGLVITLILLFFPFIINQHQQYRNELDIAEMNRIILISLNRFKYDELKEGVEIANFSVKYNYEKICAFDKKTKKRHCIQK</sequence>
<name>A0AB37H1N4_9STAP</name>
<gene>
    <name evidence="2" type="ORF">I6J05_04060</name>
</gene>
<evidence type="ECO:0000313" key="3">
    <source>
        <dbReference type="Proteomes" id="UP000595942"/>
    </source>
</evidence>
<reference evidence="2 3" key="1">
    <citation type="submission" date="2021-01" db="EMBL/GenBank/DDBJ databases">
        <title>FDA dAtabase for Regulatory Grade micrObial Sequences (FDA-ARGOS): Supporting development and validation of Infectious Disease Dx tests.</title>
        <authorList>
            <person name="Sproer C."/>
            <person name="Gronow S."/>
            <person name="Severitt S."/>
            <person name="Schroder I."/>
            <person name="Tallon L."/>
            <person name="Sadzewicz L."/>
            <person name="Zhao X."/>
            <person name="Boylan J."/>
            <person name="Ott S."/>
            <person name="Bowen H."/>
            <person name="Vavikolanu K."/>
            <person name="Mehta A."/>
            <person name="Aluvathingal J."/>
            <person name="Nadendla S."/>
            <person name="Lowell S."/>
            <person name="Myers T."/>
            <person name="Yan Y."/>
            <person name="Sichtig H."/>
        </authorList>
    </citation>
    <scope>NUCLEOTIDE SEQUENCE [LARGE SCALE GENOMIC DNA]</scope>
    <source>
        <strain evidence="2 3">FDAARGOS_1148</strain>
    </source>
</reference>
<dbReference type="KEGG" id="scv:A4G25_01655"/>
<keyword evidence="1" id="KW-0472">Membrane</keyword>
<accession>A0AB37H1N4</accession>
<evidence type="ECO:0000256" key="1">
    <source>
        <dbReference type="SAM" id="Phobius"/>
    </source>
</evidence>
<evidence type="ECO:0000313" key="2">
    <source>
        <dbReference type="EMBL" id="QQS83502.1"/>
    </source>
</evidence>